<comment type="caution">
    <text evidence="4">The sequence shown here is derived from an EMBL/GenBank/DDBJ whole genome shotgun (WGS) entry which is preliminary data.</text>
</comment>
<gene>
    <name evidence="4" type="ORF">ACH5RR_024292</name>
</gene>
<evidence type="ECO:0000313" key="5">
    <source>
        <dbReference type="Proteomes" id="UP001630127"/>
    </source>
</evidence>
<accession>A0ABD2YZP2</accession>
<keyword evidence="5" id="KW-1185">Reference proteome</keyword>
<protein>
    <recommendedName>
        <fullName evidence="6">GDSL esterase/lipase 1-like</fullName>
    </recommendedName>
</protein>
<dbReference type="PANTHER" id="PTHR45966:SF1">
    <property type="entry name" value="GDSL ESTERASE_LIPASE 1-RELATED"/>
    <property type="match status" value="1"/>
</dbReference>
<comment type="similarity">
    <text evidence="1">Belongs to the 'GDSL' lipolytic enzyme family.</text>
</comment>
<evidence type="ECO:0000256" key="3">
    <source>
        <dbReference type="SAM" id="SignalP"/>
    </source>
</evidence>
<dbReference type="Gene3D" id="3.40.50.1110">
    <property type="entry name" value="SGNH hydrolase"/>
    <property type="match status" value="1"/>
</dbReference>
<evidence type="ECO:0008006" key="6">
    <source>
        <dbReference type="Google" id="ProtNLM"/>
    </source>
</evidence>
<evidence type="ECO:0000256" key="1">
    <source>
        <dbReference type="ARBA" id="ARBA00008668"/>
    </source>
</evidence>
<keyword evidence="2 3" id="KW-0732">Signal</keyword>
<name>A0ABD2YZP2_9GENT</name>
<dbReference type="InterPro" id="IPR036514">
    <property type="entry name" value="SGNH_hydro_sf"/>
</dbReference>
<feature type="signal peptide" evidence="3">
    <location>
        <begin position="1"/>
        <end position="25"/>
    </location>
</feature>
<proteinExistence type="inferred from homology"/>
<feature type="chain" id="PRO_5044848328" description="GDSL esterase/lipase 1-like" evidence="3">
    <location>
        <begin position="26"/>
        <end position="230"/>
    </location>
</feature>
<reference evidence="4 5" key="1">
    <citation type="submission" date="2024-11" db="EMBL/GenBank/DDBJ databases">
        <title>A near-complete genome assembly of Cinchona calisaya.</title>
        <authorList>
            <person name="Lian D.C."/>
            <person name="Zhao X.W."/>
            <person name="Wei L."/>
        </authorList>
    </citation>
    <scope>NUCLEOTIDE SEQUENCE [LARGE SCALE GENOMIC DNA]</scope>
    <source>
        <tissue evidence="4">Nenye</tissue>
    </source>
</reference>
<dbReference type="Proteomes" id="UP001630127">
    <property type="component" value="Unassembled WGS sequence"/>
</dbReference>
<dbReference type="PANTHER" id="PTHR45966">
    <property type="entry name" value="GDSL-LIKE LIPASE/ACYLHYDROLASE"/>
    <property type="match status" value="1"/>
</dbReference>
<dbReference type="Pfam" id="PF00657">
    <property type="entry name" value="Lipase_GDSL"/>
    <property type="match status" value="1"/>
</dbReference>
<dbReference type="InterPro" id="IPR001087">
    <property type="entry name" value="GDSL"/>
</dbReference>
<dbReference type="InterPro" id="IPR044552">
    <property type="entry name" value="GLIP1-5/GLL25"/>
</dbReference>
<evidence type="ECO:0000256" key="2">
    <source>
        <dbReference type="ARBA" id="ARBA00022729"/>
    </source>
</evidence>
<organism evidence="4 5">
    <name type="scientific">Cinchona calisaya</name>
    <dbReference type="NCBI Taxonomy" id="153742"/>
    <lineage>
        <taxon>Eukaryota</taxon>
        <taxon>Viridiplantae</taxon>
        <taxon>Streptophyta</taxon>
        <taxon>Embryophyta</taxon>
        <taxon>Tracheophyta</taxon>
        <taxon>Spermatophyta</taxon>
        <taxon>Magnoliopsida</taxon>
        <taxon>eudicotyledons</taxon>
        <taxon>Gunneridae</taxon>
        <taxon>Pentapetalae</taxon>
        <taxon>asterids</taxon>
        <taxon>lamiids</taxon>
        <taxon>Gentianales</taxon>
        <taxon>Rubiaceae</taxon>
        <taxon>Cinchonoideae</taxon>
        <taxon>Cinchoneae</taxon>
        <taxon>Cinchona</taxon>
    </lineage>
</organism>
<dbReference type="EMBL" id="JBJUIK010000011">
    <property type="protein sequence ID" value="KAL3511575.1"/>
    <property type="molecule type" value="Genomic_DNA"/>
</dbReference>
<dbReference type="AlphaFoldDB" id="A0ABD2YZP2"/>
<sequence length="230" mass="25506">MAISCIKLCLVLLFFLASFTIPLDCFPDIHPKTTVALVVFGDSLFDPGNNDSIKTTTEFQANFPPYGESFFKYPTGRFCDGRVIPDFIAEYAKLNLIPPYLETHNHQLANGINFASGGAGALAETNTGLVIDLKMQLRNFKKVEKQLRMNLGKRGAQRVVSNAVYLFSIGSNDYLSPLTNNSSIFKLYSPQDYVAMVVGNITATFKEIYKKGGRKFGTLNLGPFRLFAET</sequence>
<evidence type="ECO:0000313" key="4">
    <source>
        <dbReference type="EMBL" id="KAL3511575.1"/>
    </source>
</evidence>